<dbReference type="RefSeq" id="WP_093068797.1">
    <property type="nucleotide sequence ID" value="NZ_FNQP01000012.1"/>
</dbReference>
<evidence type="ECO:0000313" key="3">
    <source>
        <dbReference type="EMBL" id="SEA73725.1"/>
    </source>
</evidence>
<proteinExistence type="predicted"/>
<dbReference type="EMBL" id="FNQP01000012">
    <property type="protein sequence ID" value="SEA73725.1"/>
    <property type="molecule type" value="Genomic_DNA"/>
</dbReference>
<dbReference type="PANTHER" id="PTHR45947">
    <property type="entry name" value="SULFOQUINOVOSYL TRANSFERASE SQD2"/>
    <property type="match status" value="1"/>
</dbReference>
<protein>
    <submittedName>
        <fullName evidence="3">Glycosyltransferase involved in cell wall bisynthesis</fullName>
    </submittedName>
</protein>
<feature type="domain" description="Glycosyl transferase family 1" evidence="1">
    <location>
        <begin position="218"/>
        <end position="380"/>
    </location>
</feature>
<dbReference type="Pfam" id="PF13439">
    <property type="entry name" value="Glyco_transf_4"/>
    <property type="match status" value="1"/>
</dbReference>
<dbReference type="InterPro" id="IPR050194">
    <property type="entry name" value="Glycosyltransferase_grp1"/>
</dbReference>
<dbReference type="Proteomes" id="UP000199397">
    <property type="component" value="Unassembled WGS sequence"/>
</dbReference>
<accession>A0A1H4DLU5</accession>
<dbReference type="STRING" id="525918.SAMN05660964_02306"/>
<dbReference type="SUPFAM" id="SSF53756">
    <property type="entry name" value="UDP-Glycosyltransferase/glycogen phosphorylase"/>
    <property type="match status" value="1"/>
</dbReference>
<organism evidence="3 4">
    <name type="scientific">Thiothrix caldifontis</name>
    <dbReference type="NCBI Taxonomy" id="525918"/>
    <lineage>
        <taxon>Bacteria</taxon>
        <taxon>Pseudomonadati</taxon>
        <taxon>Pseudomonadota</taxon>
        <taxon>Gammaproteobacteria</taxon>
        <taxon>Thiotrichales</taxon>
        <taxon>Thiotrichaceae</taxon>
        <taxon>Thiothrix</taxon>
    </lineage>
</organism>
<dbReference type="Pfam" id="PF00534">
    <property type="entry name" value="Glycos_transf_1"/>
    <property type="match status" value="1"/>
</dbReference>
<gene>
    <name evidence="3" type="ORF">SAMN05660964_02306</name>
</gene>
<sequence>MRLLIVAQYFWPENFRINDLVTELIHRGHEITVLTGKPNYPDGIIFKEFLDNQEKFSTYHGAEVIRVPLFPRGKGGWRLILNYFSFALNATLIGSWKLRKKNFDAIFSFEPSPITVALPAIALRKQKKIPFTFWILDLWPETLEAIGVVRSKILLKWIGKLVTFIYNRTDLILAQSQSFITQIRQYAGTKSHIEYYPSWSETLPDLEDAPAAPEVIADNNKFNIVFAGNIGEAQDFPAILAAAEHLKHHDSIRWLIVGDGRQAEWVTSEIIKRGLENKVVMLGRHPLERMPSFFKHADALLVSLKDTPIFSMTIPGKVQTYLATGIPIIAMLNGEGANIIEKAQSGLTCPAGNSQQLAEIVLKLSLMPLDERQRMGNNGKILNETTFNRERLISQLEEWLTNTTLNEKNA</sequence>
<evidence type="ECO:0000313" key="4">
    <source>
        <dbReference type="Proteomes" id="UP000199397"/>
    </source>
</evidence>
<dbReference type="GO" id="GO:0016758">
    <property type="term" value="F:hexosyltransferase activity"/>
    <property type="evidence" value="ECO:0007669"/>
    <property type="project" value="TreeGrafter"/>
</dbReference>
<feature type="domain" description="Glycosyltransferase subfamily 4-like N-terminal" evidence="2">
    <location>
        <begin position="17"/>
        <end position="194"/>
    </location>
</feature>
<keyword evidence="4" id="KW-1185">Reference proteome</keyword>
<dbReference type="PANTHER" id="PTHR45947:SF3">
    <property type="entry name" value="SULFOQUINOVOSYL TRANSFERASE SQD2"/>
    <property type="match status" value="1"/>
</dbReference>
<dbReference type="InterPro" id="IPR028098">
    <property type="entry name" value="Glyco_trans_4-like_N"/>
</dbReference>
<keyword evidence="3" id="KW-0808">Transferase</keyword>
<reference evidence="3 4" key="1">
    <citation type="submission" date="2016-10" db="EMBL/GenBank/DDBJ databases">
        <authorList>
            <person name="de Groot N.N."/>
        </authorList>
    </citation>
    <scope>NUCLEOTIDE SEQUENCE [LARGE SCALE GENOMIC DNA]</scope>
    <source>
        <strain evidence="3 4">DSM 21228</strain>
    </source>
</reference>
<dbReference type="AlphaFoldDB" id="A0A1H4DLU5"/>
<evidence type="ECO:0000259" key="1">
    <source>
        <dbReference type="Pfam" id="PF00534"/>
    </source>
</evidence>
<dbReference type="CDD" id="cd03794">
    <property type="entry name" value="GT4_WbuB-like"/>
    <property type="match status" value="1"/>
</dbReference>
<dbReference type="OrthoDB" id="9787293at2"/>
<dbReference type="Gene3D" id="3.40.50.2000">
    <property type="entry name" value="Glycogen Phosphorylase B"/>
    <property type="match status" value="2"/>
</dbReference>
<dbReference type="InterPro" id="IPR001296">
    <property type="entry name" value="Glyco_trans_1"/>
</dbReference>
<evidence type="ECO:0000259" key="2">
    <source>
        <dbReference type="Pfam" id="PF13439"/>
    </source>
</evidence>
<name>A0A1H4DLU5_9GAMM</name>